<sequence>MSTSEIANLRRAIGQLRQCITALETQYGDATVVKRLVNDLERLDIDAEDLGSSRPAPAPRAAAPVEVVVVPDTPYDPALWHGADDEGVGGYQAHRG</sequence>
<dbReference type="Proteomes" id="UP000256269">
    <property type="component" value="Unassembled WGS sequence"/>
</dbReference>
<comment type="caution">
    <text evidence="1">The sequence shown here is derived from an EMBL/GenBank/DDBJ whole genome shotgun (WGS) entry which is preliminary data.</text>
</comment>
<accession>A0A3E0HZ37</accession>
<protein>
    <submittedName>
        <fullName evidence="1">Uncharacterized protein</fullName>
    </submittedName>
</protein>
<dbReference type="OrthoDB" id="5194954at2"/>
<gene>
    <name evidence="1" type="ORF">BCF44_103186</name>
</gene>
<proteinExistence type="predicted"/>
<keyword evidence="2" id="KW-1185">Reference proteome</keyword>
<dbReference type="EMBL" id="QUNO01000003">
    <property type="protein sequence ID" value="REH51737.1"/>
    <property type="molecule type" value="Genomic_DNA"/>
</dbReference>
<organism evidence="1 2">
    <name type="scientific">Kutzneria buriramensis</name>
    <dbReference type="NCBI Taxonomy" id="1045776"/>
    <lineage>
        <taxon>Bacteria</taxon>
        <taxon>Bacillati</taxon>
        <taxon>Actinomycetota</taxon>
        <taxon>Actinomycetes</taxon>
        <taxon>Pseudonocardiales</taxon>
        <taxon>Pseudonocardiaceae</taxon>
        <taxon>Kutzneria</taxon>
    </lineage>
</organism>
<name>A0A3E0HZ37_9PSEU</name>
<evidence type="ECO:0000313" key="1">
    <source>
        <dbReference type="EMBL" id="REH51737.1"/>
    </source>
</evidence>
<dbReference type="RefSeq" id="WP_116173788.1">
    <property type="nucleotide sequence ID" value="NZ_CP144375.1"/>
</dbReference>
<reference evidence="1 2" key="1">
    <citation type="submission" date="2018-08" db="EMBL/GenBank/DDBJ databases">
        <title>Genomic Encyclopedia of Archaeal and Bacterial Type Strains, Phase II (KMG-II): from individual species to whole genera.</title>
        <authorList>
            <person name="Goeker M."/>
        </authorList>
    </citation>
    <scope>NUCLEOTIDE SEQUENCE [LARGE SCALE GENOMIC DNA]</scope>
    <source>
        <strain evidence="1 2">DSM 45791</strain>
    </source>
</reference>
<dbReference type="AlphaFoldDB" id="A0A3E0HZ37"/>
<evidence type="ECO:0000313" key="2">
    <source>
        <dbReference type="Proteomes" id="UP000256269"/>
    </source>
</evidence>